<reference evidence="2 3" key="1">
    <citation type="submission" date="2024-06" db="EMBL/GenBank/DDBJ databases">
        <authorList>
            <person name="Chen R.Y."/>
        </authorList>
    </citation>
    <scope>NUCLEOTIDE SEQUENCE [LARGE SCALE GENOMIC DNA]</scope>
    <source>
        <strain evidence="2 3">D2</strain>
    </source>
</reference>
<name>A0ABV1RJP3_9ALTE</name>
<gene>
    <name evidence="2" type="ORF">ABS311_14810</name>
</gene>
<dbReference type="EMBL" id="JBELOE010000254">
    <property type="protein sequence ID" value="MER2493150.1"/>
    <property type="molecule type" value="Genomic_DNA"/>
</dbReference>
<organism evidence="2 3">
    <name type="scientific">Catenovulum sediminis</name>
    <dbReference type="NCBI Taxonomy" id="1740262"/>
    <lineage>
        <taxon>Bacteria</taxon>
        <taxon>Pseudomonadati</taxon>
        <taxon>Pseudomonadota</taxon>
        <taxon>Gammaproteobacteria</taxon>
        <taxon>Alteromonadales</taxon>
        <taxon>Alteromonadaceae</taxon>
        <taxon>Catenovulum</taxon>
    </lineage>
</organism>
<comment type="caution">
    <text evidence="2">The sequence shown here is derived from an EMBL/GenBank/DDBJ whole genome shotgun (WGS) entry which is preliminary data.</text>
</comment>
<keyword evidence="3" id="KW-1185">Reference proteome</keyword>
<evidence type="ECO:0000313" key="3">
    <source>
        <dbReference type="Proteomes" id="UP001467690"/>
    </source>
</evidence>
<evidence type="ECO:0000313" key="2">
    <source>
        <dbReference type="EMBL" id="MER2493150.1"/>
    </source>
</evidence>
<evidence type="ECO:0000259" key="1">
    <source>
        <dbReference type="Pfam" id="PF26107"/>
    </source>
</evidence>
<accession>A0ABV1RJP3</accession>
<dbReference type="InterPro" id="IPR059020">
    <property type="entry name" value="CapW_CTD"/>
</dbReference>
<protein>
    <recommendedName>
        <fullName evidence="1">DNA-binding transcriptional repressor CapW C-terminal dimerisation domain-containing protein</fullName>
    </recommendedName>
</protein>
<dbReference type="Pfam" id="PF26107">
    <property type="entry name" value="BrxR_CTD"/>
    <property type="match status" value="1"/>
</dbReference>
<dbReference type="Proteomes" id="UP001467690">
    <property type="component" value="Unassembled WGS sequence"/>
</dbReference>
<feature type="domain" description="DNA-binding transcriptional repressor CapW C-terminal dimerisation" evidence="1">
    <location>
        <begin position="1"/>
        <end position="44"/>
    </location>
</feature>
<proteinExistence type="predicted"/>
<sequence length="54" mass="6159">MENGRLSINCRAALVKYLLVRMRVDSVQQSTGEAQQIILEPNCRKQLLPYIPSN</sequence>